<organism evidence="4 5">
    <name type="scientific">Marinoscillum furvescens DSM 4134</name>
    <dbReference type="NCBI Taxonomy" id="1122208"/>
    <lineage>
        <taxon>Bacteria</taxon>
        <taxon>Pseudomonadati</taxon>
        <taxon>Bacteroidota</taxon>
        <taxon>Cytophagia</taxon>
        <taxon>Cytophagales</taxon>
        <taxon>Reichenbachiellaceae</taxon>
        <taxon>Marinoscillum</taxon>
    </lineage>
</organism>
<dbReference type="InterPro" id="IPR001789">
    <property type="entry name" value="Sig_transdc_resp-reg_receiver"/>
</dbReference>
<evidence type="ECO:0000256" key="1">
    <source>
        <dbReference type="PROSITE-ProRule" id="PRU00169"/>
    </source>
</evidence>
<dbReference type="Pfam" id="PF04397">
    <property type="entry name" value="LytTR"/>
    <property type="match status" value="1"/>
</dbReference>
<sequence length="229" mass="25745">MNDRAGYQILVVDDEEAIGAMCSSLLNELGYAVVGIAASYDQAVRAIDEKQPDLVILDIDLGDSKNGIDLADHINETTKTPFLYLSSYADISTVSKAAKTIPQAYLIKPFTKEDLFTTIEIVRNKNKTDQTIQISSGTSTIKISANDVSLIKSDNNYIEIFENGKRHIVRSSLDAFLKEQEYDNFVRIHRSYAINLLKVDSFSRQHVIVGNHKCPISRSYKQELMQRFS</sequence>
<dbReference type="AlphaFoldDB" id="A0A3D9L6V6"/>
<dbReference type="PANTHER" id="PTHR43228">
    <property type="entry name" value="TWO-COMPONENT RESPONSE REGULATOR"/>
    <property type="match status" value="1"/>
</dbReference>
<gene>
    <name evidence="4" type="ORF">C7460_10582</name>
</gene>
<keyword evidence="5" id="KW-1185">Reference proteome</keyword>
<dbReference type="Gene3D" id="3.40.50.2300">
    <property type="match status" value="1"/>
</dbReference>
<dbReference type="InterPro" id="IPR052048">
    <property type="entry name" value="ST_Response_Regulator"/>
</dbReference>
<dbReference type="RefSeq" id="WP_115867463.1">
    <property type="nucleotide sequence ID" value="NZ_QREG01000005.1"/>
</dbReference>
<evidence type="ECO:0000259" key="3">
    <source>
        <dbReference type="PROSITE" id="PS50930"/>
    </source>
</evidence>
<dbReference type="InterPro" id="IPR007492">
    <property type="entry name" value="LytTR_DNA-bd_dom"/>
</dbReference>
<dbReference type="Gene3D" id="2.40.50.1020">
    <property type="entry name" value="LytTr DNA-binding domain"/>
    <property type="match status" value="1"/>
</dbReference>
<dbReference type="Pfam" id="PF00072">
    <property type="entry name" value="Response_reg"/>
    <property type="match status" value="1"/>
</dbReference>
<dbReference type="EMBL" id="QREG01000005">
    <property type="protein sequence ID" value="REE00461.1"/>
    <property type="molecule type" value="Genomic_DNA"/>
</dbReference>
<dbReference type="OrthoDB" id="1646880at2"/>
<proteinExistence type="predicted"/>
<reference evidence="4 5" key="1">
    <citation type="submission" date="2018-07" db="EMBL/GenBank/DDBJ databases">
        <title>Genomic Encyclopedia of Type Strains, Phase IV (KMG-IV): sequencing the most valuable type-strain genomes for metagenomic binning, comparative biology and taxonomic classification.</title>
        <authorList>
            <person name="Goeker M."/>
        </authorList>
    </citation>
    <scope>NUCLEOTIDE SEQUENCE [LARGE SCALE GENOMIC DNA]</scope>
    <source>
        <strain evidence="4 5">DSM 4134</strain>
    </source>
</reference>
<protein>
    <submittedName>
        <fullName evidence="4">LytTR family two component transcriptional regulator</fullName>
    </submittedName>
</protein>
<feature type="domain" description="Response regulatory" evidence="2">
    <location>
        <begin position="8"/>
        <end position="123"/>
    </location>
</feature>
<feature type="domain" description="HTH LytTR-type" evidence="3">
    <location>
        <begin position="132"/>
        <end position="229"/>
    </location>
</feature>
<accession>A0A3D9L6V6</accession>
<dbReference type="SMART" id="SM00850">
    <property type="entry name" value="LytTR"/>
    <property type="match status" value="1"/>
</dbReference>
<dbReference type="SMART" id="SM00448">
    <property type="entry name" value="REC"/>
    <property type="match status" value="1"/>
</dbReference>
<dbReference type="CDD" id="cd17534">
    <property type="entry name" value="REC_DC-like"/>
    <property type="match status" value="1"/>
</dbReference>
<dbReference type="GO" id="GO:0000160">
    <property type="term" value="P:phosphorelay signal transduction system"/>
    <property type="evidence" value="ECO:0007669"/>
    <property type="project" value="InterPro"/>
</dbReference>
<evidence type="ECO:0000313" key="5">
    <source>
        <dbReference type="Proteomes" id="UP000256779"/>
    </source>
</evidence>
<dbReference type="Proteomes" id="UP000256779">
    <property type="component" value="Unassembled WGS sequence"/>
</dbReference>
<dbReference type="SUPFAM" id="SSF52172">
    <property type="entry name" value="CheY-like"/>
    <property type="match status" value="1"/>
</dbReference>
<evidence type="ECO:0000313" key="4">
    <source>
        <dbReference type="EMBL" id="REE00461.1"/>
    </source>
</evidence>
<feature type="modified residue" description="4-aspartylphosphate" evidence="1">
    <location>
        <position position="58"/>
    </location>
</feature>
<dbReference type="GO" id="GO:0003677">
    <property type="term" value="F:DNA binding"/>
    <property type="evidence" value="ECO:0007669"/>
    <property type="project" value="InterPro"/>
</dbReference>
<name>A0A3D9L6V6_MARFU</name>
<dbReference type="PROSITE" id="PS50110">
    <property type="entry name" value="RESPONSE_REGULATORY"/>
    <property type="match status" value="1"/>
</dbReference>
<evidence type="ECO:0000259" key="2">
    <source>
        <dbReference type="PROSITE" id="PS50110"/>
    </source>
</evidence>
<comment type="caution">
    <text evidence="4">The sequence shown here is derived from an EMBL/GenBank/DDBJ whole genome shotgun (WGS) entry which is preliminary data.</text>
</comment>
<dbReference type="PANTHER" id="PTHR43228:SF6">
    <property type="entry name" value="RESPONSE REGULATOR RECEIVER"/>
    <property type="match status" value="1"/>
</dbReference>
<dbReference type="PROSITE" id="PS50930">
    <property type="entry name" value="HTH_LYTTR"/>
    <property type="match status" value="1"/>
</dbReference>
<dbReference type="InterPro" id="IPR011006">
    <property type="entry name" value="CheY-like_superfamily"/>
</dbReference>
<keyword evidence="1" id="KW-0597">Phosphoprotein</keyword>